<name>A0A5S9RBQ0_MYCVN</name>
<dbReference type="Proteomes" id="UP000430146">
    <property type="component" value="Unassembled WGS sequence"/>
</dbReference>
<protein>
    <recommendedName>
        <fullName evidence="3">ABM domain-containing protein</fullName>
    </recommendedName>
</protein>
<organism evidence="1 2">
    <name type="scientific">Mycolicibacterium vanbaalenii</name>
    <name type="common">Mycobacterium vanbaalenii</name>
    <dbReference type="NCBI Taxonomy" id="110539"/>
    <lineage>
        <taxon>Bacteria</taxon>
        <taxon>Bacillati</taxon>
        <taxon>Actinomycetota</taxon>
        <taxon>Actinomycetes</taxon>
        <taxon>Mycobacteriales</taxon>
        <taxon>Mycobacteriaceae</taxon>
        <taxon>Mycolicibacterium</taxon>
    </lineage>
</organism>
<reference evidence="1 2" key="1">
    <citation type="submission" date="2019-11" db="EMBL/GenBank/DDBJ databases">
        <authorList>
            <person name="Holert J."/>
        </authorList>
    </citation>
    <scope>NUCLEOTIDE SEQUENCE [LARGE SCALE GENOMIC DNA]</scope>
    <source>
        <strain evidence="1">BC8_1</strain>
    </source>
</reference>
<evidence type="ECO:0000313" key="2">
    <source>
        <dbReference type="Proteomes" id="UP000430146"/>
    </source>
</evidence>
<dbReference type="EMBL" id="CACSIP010000060">
    <property type="protein sequence ID" value="CAA0136105.1"/>
    <property type="molecule type" value="Genomic_DNA"/>
</dbReference>
<dbReference type="AlphaFoldDB" id="A0A5S9RBQ0"/>
<proteinExistence type="predicted"/>
<keyword evidence="2" id="KW-1185">Reference proteome</keyword>
<accession>A0A5S9RBQ0</accession>
<sequence length="68" mass="7558">MTAALVCHRSTQTGPITAEWTYWDSREQARQAEVELVPCGPLCVGVHSVVRVALAPARRRASRMVRPK</sequence>
<gene>
    <name evidence="1" type="ORF">AELLOGFF_06449</name>
</gene>
<evidence type="ECO:0000313" key="1">
    <source>
        <dbReference type="EMBL" id="CAA0136105.1"/>
    </source>
</evidence>
<evidence type="ECO:0008006" key="3">
    <source>
        <dbReference type="Google" id="ProtNLM"/>
    </source>
</evidence>